<dbReference type="Pfam" id="PF00085">
    <property type="entry name" value="Thioredoxin"/>
    <property type="match status" value="1"/>
</dbReference>
<evidence type="ECO:0000313" key="3">
    <source>
        <dbReference type="Proteomes" id="UP001239462"/>
    </source>
</evidence>
<dbReference type="Gene3D" id="3.40.30.10">
    <property type="entry name" value="Glutaredoxin"/>
    <property type="match status" value="1"/>
</dbReference>
<sequence length="175" mass="19030">MKHILLPVCLIGTLVFLALAFDFGDVGLTDAEQSESNSPSEGAAGEAYVASKEATFQPDPHSGRGPKLVLMKFGAPWCPPCRMVDKELLDLKQAKLPVEVRKINVDQHQSLADQYDVSSIPRLILTEDGEVIGDLVGYQSADQLESWIRENASERALSATEVTGPPAVYANPFFN</sequence>
<organism evidence="2 3">
    <name type="scientific">Roseiconus lacunae</name>
    <dbReference type="NCBI Taxonomy" id="2605694"/>
    <lineage>
        <taxon>Bacteria</taxon>
        <taxon>Pseudomonadati</taxon>
        <taxon>Planctomycetota</taxon>
        <taxon>Planctomycetia</taxon>
        <taxon>Pirellulales</taxon>
        <taxon>Pirellulaceae</taxon>
        <taxon>Roseiconus</taxon>
    </lineage>
</organism>
<evidence type="ECO:0000313" key="2">
    <source>
        <dbReference type="EMBL" id="MDM4014317.1"/>
    </source>
</evidence>
<protein>
    <submittedName>
        <fullName evidence="2">Thioredoxin family protein</fullName>
    </submittedName>
</protein>
<dbReference type="PANTHER" id="PTHR45663:SF11">
    <property type="entry name" value="GEO12009P1"/>
    <property type="match status" value="1"/>
</dbReference>
<dbReference type="PROSITE" id="PS51352">
    <property type="entry name" value="THIOREDOXIN_2"/>
    <property type="match status" value="1"/>
</dbReference>
<keyword evidence="3" id="KW-1185">Reference proteome</keyword>
<dbReference type="RefSeq" id="WP_289162101.1">
    <property type="nucleotide sequence ID" value="NZ_JASZZN010000002.1"/>
</dbReference>
<proteinExistence type="predicted"/>
<dbReference type="SUPFAM" id="SSF52833">
    <property type="entry name" value="Thioredoxin-like"/>
    <property type="match status" value="1"/>
</dbReference>
<feature type="domain" description="Thioredoxin" evidence="1">
    <location>
        <begin position="39"/>
        <end position="153"/>
    </location>
</feature>
<reference evidence="2 3" key="1">
    <citation type="submission" date="2023-06" db="EMBL/GenBank/DDBJ databases">
        <title>Roseiconus lacunae JC819 isolated from Gulf of Mannar region, Tamil Nadu.</title>
        <authorList>
            <person name="Pk S."/>
            <person name="Ch S."/>
            <person name="Ch V.R."/>
        </authorList>
    </citation>
    <scope>NUCLEOTIDE SEQUENCE [LARGE SCALE GENOMIC DNA]</scope>
    <source>
        <strain evidence="2 3">JC819</strain>
    </source>
</reference>
<dbReference type="InterPro" id="IPR013766">
    <property type="entry name" value="Thioredoxin_domain"/>
</dbReference>
<dbReference type="CDD" id="cd02947">
    <property type="entry name" value="TRX_family"/>
    <property type="match status" value="1"/>
</dbReference>
<gene>
    <name evidence="2" type="ORF">QTN89_02665</name>
</gene>
<dbReference type="Proteomes" id="UP001239462">
    <property type="component" value="Unassembled WGS sequence"/>
</dbReference>
<dbReference type="EMBL" id="JASZZN010000002">
    <property type="protein sequence ID" value="MDM4014317.1"/>
    <property type="molecule type" value="Genomic_DNA"/>
</dbReference>
<name>A0ABT7PCU5_9BACT</name>
<dbReference type="PANTHER" id="PTHR45663">
    <property type="entry name" value="GEO12009P1"/>
    <property type="match status" value="1"/>
</dbReference>
<dbReference type="InterPro" id="IPR036249">
    <property type="entry name" value="Thioredoxin-like_sf"/>
</dbReference>
<evidence type="ECO:0000259" key="1">
    <source>
        <dbReference type="PROSITE" id="PS51352"/>
    </source>
</evidence>
<accession>A0ABT7PCU5</accession>
<comment type="caution">
    <text evidence="2">The sequence shown here is derived from an EMBL/GenBank/DDBJ whole genome shotgun (WGS) entry which is preliminary data.</text>
</comment>